<evidence type="ECO:0000313" key="3">
    <source>
        <dbReference type="Proteomes" id="UP000622245"/>
    </source>
</evidence>
<evidence type="ECO:0000313" key="2">
    <source>
        <dbReference type="EMBL" id="MBM0275311.1"/>
    </source>
</evidence>
<keyword evidence="3" id="KW-1185">Reference proteome</keyword>
<feature type="compositionally biased region" description="Pro residues" evidence="1">
    <location>
        <begin position="100"/>
        <end position="113"/>
    </location>
</feature>
<dbReference type="Proteomes" id="UP000622245">
    <property type="component" value="Unassembled WGS sequence"/>
</dbReference>
<feature type="region of interest" description="Disordered" evidence="1">
    <location>
        <begin position="93"/>
        <end position="119"/>
    </location>
</feature>
<comment type="caution">
    <text evidence="2">The sequence shown here is derived from an EMBL/GenBank/DDBJ whole genome shotgun (WGS) entry which is preliminary data.</text>
</comment>
<dbReference type="EMBL" id="JAEVHL010000021">
    <property type="protein sequence ID" value="MBM0275311.1"/>
    <property type="molecule type" value="Genomic_DNA"/>
</dbReference>
<gene>
    <name evidence="2" type="ORF">JM949_07515</name>
</gene>
<sequence>MRPIESVLLVGAAGVIALRSPAARTYAGTALSKAGRVAKPAAVRARHLAGAGYGTAKTRLKHARTGGAAVGCPKPGCDWTQARPSAAEMLEHLRGEHGPSPGPTTTPTEPGPAPARRLRPVDNRPAEEITELVPGVLIGRQIEQVIDKIGLHMDEFRAVTRALNAAGEVEPKSLLALLDACSGVLTTLAGAANMITDIAEHADINMHVDLRGVAGLYEAASGVMAESETVRRAMKRIQDLYAEEIEVERKRDDGKVRPLNPKVVNAA</sequence>
<evidence type="ECO:0000256" key="1">
    <source>
        <dbReference type="SAM" id="MobiDB-lite"/>
    </source>
</evidence>
<name>A0ABS1YDM4_9ACTN</name>
<protein>
    <recommendedName>
        <fullName evidence="4">C2H2-type domain-containing protein</fullName>
    </recommendedName>
</protein>
<organism evidence="2 3">
    <name type="scientific">Micromonospora tarensis</name>
    <dbReference type="NCBI Taxonomy" id="2806100"/>
    <lineage>
        <taxon>Bacteria</taxon>
        <taxon>Bacillati</taxon>
        <taxon>Actinomycetota</taxon>
        <taxon>Actinomycetes</taxon>
        <taxon>Micromonosporales</taxon>
        <taxon>Micromonosporaceae</taxon>
        <taxon>Micromonospora</taxon>
    </lineage>
</organism>
<proteinExistence type="predicted"/>
<evidence type="ECO:0008006" key="4">
    <source>
        <dbReference type="Google" id="ProtNLM"/>
    </source>
</evidence>
<dbReference type="RefSeq" id="WP_203147711.1">
    <property type="nucleotide sequence ID" value="NZ_JAEVHL010000021.1"/>
</dbReference>
<reference evidence="2 3" key="1">
    <citation type="submission" date="2021-01" db="EMBL/GenBank/DDBJ databases">
        <title>Draft genome sequence of Micromonospora sp. strain STR1s_6.</title>
        <authorList>
            <person name="Karlyshev A."/>
            <person name="Jawad R."/>
        </authorList>
    </citation>
    <scope>NUCLEOTIDE SEQUENCE [LARGE SCALE GENOMIC DNA]</scope>
    <source>
        <strain evidence="2 3">STR1S-6</strain>
    </source>
</reference>
<accession>A0ABS1YDM4</accession>